<dbReference type="InterPro" id="IPR013976">
    <property type="entry name" value="HDOD"/>
</dbReference>
<dbReference type="PROSITE" id="PS51833">
    <property type="entry name" value="HDOD"/>
    <property type="match status" value="1"/>
</dbReference>
<dbReference type="Gene3D" id="1.10.3210.10">
    <property type="entry name" value="Hypothetical protein af1432"/>
    <property type="match status" value="1"/>
</dbReference>
<dbReference type="SUPFAM" id="SSF109604">
    <property type="entry name" value="HD-domain/PDEase-like"/>
    <property type="match status" value="1"/>
</dbReference>
<dbReference type="Proteomes" id="UP000009080">
    <property type="component" value="Chromosome"/>
</dbReference>
<dbReference type="KEGG" id="ttu:TERTU_0358"/>
<dbReference type="InterPro" id="IPR052340">
    <property type="entry name" value="RNase_Y/CdgJ"/>
</dbReference>
<evidence type="ECO:0000259" key="1">
    <source>
        <dbReference type="PROSITE" id="PS51833"/>
    </source>
</evidence>
<reference evidence="2 3" key="1">
    <citation type="journal article" date="2009" name="PLoS ONE">
        <title>The complete genome of Teredinibacter turnerae T7901: an intracellular endosymbiont of marine wood-boring bivalves (shipworms).</title>
        <authorList>
            <person name="Yang J.C."/>
            <person name="Madupu R."/>
            <person name="Durkin A.S."/>
            <person name="Ekborg N.A."/>
            <person name="Pedamallu C.S."/>
            <person name="Hostetler J.B."/>
            <person name="Radune D."/>
            <person name="Toms B.S."/>
            <person name="Henrissat B."/>
            <person name="Coutinho P.M."/>
            <person name="Schwarz S."/>
            <person name="Field L."/>
            <person name="Trindade-Silva A.E."/>
            <person name="Soares C.A.G."/>
            <person name="Elshahawi S."/>
            <person name="Hanora A."/>
            <person name="Schmidt E.W."/>
            <person name="Haygood M.G."/>
            <person name="Posfai J."/>
            <person name="Benner J."/>
            <person name="Madinger C."/>
            <person name="Nove J."/>
            <person name="Anton B."/>
            <person name="Chaudhary K."/>
            <person name="Foster J."/>
            <person name="Holman A."/>
            <person name="Kumar S."/>
            <person name="Lessard P.A."/>
            <person name="Luyten Y.A."/>
            <person name="Slatko B."/>
            <person name="Wood N."/>
            <person name="Wu B."/>
            <person name="Teplitski M."/>
            <person name="Mougous J.D."/>
            <person name="Ward N."/>
            <person name="Eisen J.A."/>
            <person name="Badger J.H."/>
            <person name="Distel D.L."/>
        </authorList>
    </citation>
    <scope>NUCLEOTIDE SEQUENCE [LARGE SCALE GENOMIC DNA]</scope>
    <source>
        <strain evidence="3">ATCC 39867 / T7901</strain>
    </source>
</reference>
<name>C5BM97_TERTT</name>
<dbReference type="eggNOG" id="COG1639">
    <property type="taxonomic scope" value="Bacteria"/>
</dbReference>
<evidence type="ECO:0000313" key="3">
    <source>
        <dbReference type="Proteomes" id="UP000009080"/>
    </source>
</evidence>
<dbReference type="PANTHER" id="PTHR33525:SF6">
    <property type="entry name" value="HDOD DOMAIN-CONTAINING PROTEIN"/>
    <property type="match status" value="1"/>
</dbReference>
<keyword evidence="3" id="KW-1185">Reference proteome</keyword>
<dbReference type="OrthoDB" id="9784953at2"/>
<feature type="domain" description="HDOD" evidence="1">
    <location>
        <begin position="19"/>
        <end position="212"/>
    </location>
</feature>
<sequence>MSTELTPEQIQKVLQGIAIPPQPQVLVDLQMEQLKPDWSIQEIARLICQDVGLSGSILKTVNSPFYKHSNTITSIDQAVNLLGVNSVVNLVNALSIKGALSDDDIIALGRFWDTAMDIAITSSVIAKQIGVPNPEEAYTLGLFHNCGVPLLMSRFANYNQVMIAAYADAGERIVEVENRLINTNHAVVGYYVAKSWNLPDYLCEAIHEHHRIMKTFAEESASARKKTLLAVLKMAEHICGNYRILGQQNEDYEWARIQEIVWMYTGLTEYEFASLKLQIEEMGLGSLTYYD</sequence>
<gene>
    <name evidence="2" type="ordered locus">TERTU_0358</name>
</gene>
<evidence type="ECO:0000313" key="2">
    <source>
        <dbReference type="EMBL" id="ACR11454.1"/>
    </source>
</evidence>
<dbReference type="AlphaFoldDB" id="C5BM97"/>
<organism evidence="2 3">
    <name type="scientific">Teredinibacter turnerae (strain ATCC 39867 / T7901)</name>
    <dbReference type="NCBI Taxonomy" id="377629"/>
    <lineage>
        <taxon>Bacteria</taxon>
        <taxon>Pseudomonadati</taxon>
        <taxon>Pseudomonadota</taxon>
        <taxon>Gammaproteobacteria</taxon>
        <taxon>Cellvibrionales</taxon>
        <taxon>Cellvibrionaceae</taxon>
        <taxon>Teredinibacter</taxon>
    </lineage>
</organism>
<dbReference type="RefSeq" id="WP_015817566.1">
    <property type="nucleotide sequence ID" value="NC_012997.1"/>
</dbReference>
<accession>C5BM97</accession>
<proteinExistence type="predicted"/>
<dbReference type="STRING" id="377629.TERTU_0358"/>
<dbReference type="HOGENOM" id="CLU_048246_2_1_6"/>
<protein>
    <submittedName>
        <fullName evidence="2">HDOD domain protein</fullName>
    </submittedName>
</protein>
<dbReference type="Pfam" id="PF08668">
    <property type="entry name" value="HDOD"/>
    <property type="match status" value="1"/>
</dbReference>
<dbReference type="PANTHER" id="PTHR33525">
    <property type="match status" value="1"/>
</dbReference>
<dbReference type="EMBL" id="CP001614">
    <property type="protein sequence ID" value="ACR11454.1"/>
    <property type="molecule type" value="Genomic_DNA"/>
</dbReference>